<sequence length="309" mass="35718">MSTLQYSQPFIIQTFFNNINNLLKKYLTQPIHDIHHKQMCQSVCYRAFQISLVEISTSDDDSFEPFFEKENNNASEGIFIEADEDKELNLQSLIAIIDLGDILEICKIVRYNYPKCYQYIVLLNNGEQLCTCYMLVTHGIVCRHFFKIFVESSKAQFHLMLIPNRWYKDEYNSDTINEPKYSKQISKDRIKYGVLIGEAKKAIQYSIEDEESNKQQEALEKRKNNNNQIISGTNGILIDLQQILDPLKHQVKGRPPTKRLKSSYEQSGSKSKNKNNNKHAINIMASDMGHKCGKCKKNGHYCSTCSTIT</sequence>
<name>A0A397IQA0_9GLOM</name>
<dbReference type="EMBL" id="PQFF01000177">
    <property type="protein sequence ID" value="RHZ76962.1"/>
    <property type="molecule type" value="Genomic_DNA"/>
</dbReference>
<feature type="region of interest" description="Disordered" evidence="2">
    <location>
        <begin position="249"/>
        <end position="279"/>
    </location>
</feature>
<evidence type="ECO:0000313" key="5">
    <source>
        <dbReference type="Proteomes" id="UP000266861"/>
    </source>
</evidence>
<evidence type="ECO:0000313" key="4">
    <source>
        <dbReference type="EMBL" id="RHZ76962.1"/>
    </source>
</evidence>
<protein>
    <recommendedName>
        <fullName evidence="3">SWIM-type domain-containing protein</fullName>
    </recommendedName>
</protein>
<comment type="caution">
    <text evidence="4">The sequence shown here is derived from an EMBL/GenBank/DDBJ whole genome shotgun (WGS) entry which is preliminary data.</text>
</comment>
<organism evidence="4 5">
    <name type="scientific">Diversispora epigaea</name>
    <dbReference type="NCBI Taxonomy" id="1348612"/>
    <lineage>
        <taxon>Eukaryota</taxon>
        <taxon>Fungi</taxon>
        <taxon>Fungi incertae sedis</taxon>
        <taxon>Mucoromycota</taxon>
        <taxon>Glomeromycotina</taxon>
        <taxon>Glomeromycetes</taxon>
        <taxon>Diversisporales</taxon>
        <taxon>Diversisporaceae</taxon>
        <taxon>Diversispora</taxon>
    </lineage>
</organism>
<dbReference type="AlphaFoldDB" id="A0A397IQA0"/>
<accession>A0A397IQA0</accession>
<keyword evidence="5" id="KW-1185">Reference proteome</keyword>
<dbReference type="OrthoDB" id="2352256at2759"/>
<evidence type="ECO:0000259" key="3">
    <source>
        <dbReference type="PROSITE" id="PS50966"/>
    </source>
</evidence>
<dbReference type="GO" id="GO:0008270">
    <property type="term" value="F:zinc ion binding"/>
    <property type="evidence" value="ECO:0007669"/>
    <property type="project" value="UniProtKB-KW"/>
</dbReference>
<keyword evidence="1" id="KW-0863">Zinc-finger</keyword>
<keyword evidence="1" id="KW-0862">Zinc</keyword>
<proteinExistence type="predicted"/>
<dbReference type="InterPro" id="IPR007527">
    <property type="entry name" value="Znf_SWIM"/>
</dbReference>
<dbReference type="PROSITE" id="PS50966">
    <property type="entry name" value="ZF_SWIM"/>
    <property type="match status" value="1"/>
</dbReference>
<reference evidence="4 5" key="1">
    <citation type="submission" date="2018-08" db="EMBL/GenBank/DDBJ databases">
        <title>Genome and evolution of the arbuscular mycorrhizal fungus Diversispora epigaea (formerly Glomus versiforme) and its bacterial endosymbionts.</title>
        <authorList>
            <person name="Sun X."/>
            <person name="Fei Z."/>
            <person name="Harrison M."/>
        </authorList>
    </citation>
    <scope>NUCLEOTIDE SEQUENCE [LARGE SCALE GENOMIC DNA]</scope>
    <source>
        <strain evidence="4 5">IT104</strain>
    </source>
</reference>
<evidence type="ECO:0000256" key="1">
    <source>
        <dbReference type="PROSITE-ProRule" id="PRU00325"/>
    </source>
</evidence>
<dbReference type="Proteomes" id="UP000266861">
    <property type="component" value="Unassembled WGS sequence"/>
</dbReference>
<feature type="domain" description="SWIM-type" evidence="3">
    <location>
        <begin position="119"/>
        <end position="153"/>
    </location>
</feature>
<gene>
    <name evidence="4" type="ORF">Glove_187g5</name>
</gene>
<feature type="compositionally biased region" description="Basic residues" evidence="2">
    <location>
        <begin position="249"/>
        <end position="261"/>
    </location>
</feature>
<keyword evidence="1" id="KW-0479">Metal-binding</keyword>
<evidence type="ECO:0000256" key="2">
    <source>
        <dbReference type="SAM" id="MobiDB-lite"/>
    </source>
</evidence>
<dbReference type="STRING" id="1348612.A0A397IQA0"/>